<dbReference type="GO" id="GO:0008239">
    <property type="term" value="F:dipeptidyl-peptidase activity"/>
    <property type="evidence" value="ECO:0007669"/>
    <property type="project" value="TreeGrafter"/>
</dbReference>
<dbReference type="RefSeq" id="WP_126782751.1">
    <property type="nucleotide sequence ID" value="NZ_PIQC01000007.1"/>
</dbReference>
<dbReference type="Gene3D" id="3.40.50.1820">
    <property type="entry name" value="alpha/beta hydrolase"/>
    <property type="match status" value="1"/>
</dbReference>
<feature type="domain" description="Dipeptidylpeptidase IV N-terminal" evidence="3">
    <location>
        <begin position="131"/>
        <end position="456"/>
    </location>
</feature>
<dbReference type="Pfam" id="PF00326">
    <property type="entry name" value="Peptidase_S9"/>
    <property type="match status" value="1"/>
</dbReference>
<dbReference type="SUPFAM" id="SSF53474">
    <property type="entry name" value="alpha/beta-Hydrolases"/>
    <property type="match status" value="1"/>
</dbReference>
<dbReference type="PANTHER" id="PTHR11731:SF193">
    <property type="entry name" value="DIPEPTIDYL PEPTIDASE 9"/>
    <property type="match status" value="1"/>
</dbReference>
<dbReference type="OrthoDB" id="9812921at2"/>
<dbReference type="AlphaFoldDB" id="A0A432YVB0"/>
<dbReference type="PANTHER" id="PTHR11731">
    <property type="entry name" value="PROTEASE FAMILY S9B,C DIPEPTIDYL-PEPTIDASE IV-RELATED"/>
    <property type="match status" value="1"/>
</dbReference>
<dbReference type="InterPro" id="IPR050278">
    <property type="entry name" value="Serine_Prot_S9B/DPPIV"/>
</dbReference>
<keyword evidence="5" id="KW-1185">Reference proteome</keyword>
<dbReference type="InterPro" id="IPR002469">
    <property type="entry name" value="Peptidase_S9B_N"/>
</dbReference>
<feature type="domain" description="Peptidase S9 prolyl oligopeptidase catalytic" evidence="2">
    <location>
        <begin position="546"/>
        <end position="742"/>
    </location>
</feature>
<dbReference type="Pfam" id="PF00930">
    <property type="entry name" value="DPPIV_N"/>
    <property type="match status" value="1"/>
</dbReference>
<protein>
    <submittedName>
        <fullName evidence="4">S9 family peptidase</fullName>
    </submittedName>
</protein>
<dbReference type="Proteomes" id="UP000288058">
    <property type="component" value="Unassembled WGS sequence"/>
</dbReference>
<dbReference type="SUPFAM" id="SSF82171">
    <property type="entry name" value="DPP6 N-terminal domain-like"/>
    <property type="match status" value="1"/>
</dbReference>
<dbReference type="FunFam" id="3.40.50.1820:FF:000003">
    <property type="entry name" value="Dipeptidyl peptidase 4"/>
    <property type="match status" value="1"/>
</dbReference>
<evidence type="ECO:0000256" key="1">
    <source>
        <dbReference type="ARBA" id="ARBA00023180"/>
    </source>
</evidence>
<reference evidence="5" key="1">
    <citation type="journal article" date="2018" name="Front. Microbiol.">
        <title>Genome-Based Analysis Reveals the Taxonomy and Diversity of the Family Idiomarinaceae.</title>
        <authorList>
            <person name="Liu Y."/>
            <person name="Lai Q."/>
            <person name="Shao Z."/>
        </authorList>
    </citation>
    <scope>NUCLEOTIDE SEQUENCE [LARGE SCALE GENOMIC DNA]</scope>
    <source>
        <strain evidence="5">R22</strain>
    </source>
</reference>
<evidence type="ECO:0000259" key="2">
    <source>
        <dbReference type="Pfam" id="PF00326"/>
    </source>
</evidence>
<sequence length="743" mass="84718">MPFMLNRRVQAVTFAICSIFSLSVFAEDLTIERLFSGPSLTGETPRALKFAPGGNYLSYLKGSEQNPQRYDLWLYDIEANKHELLVSADQLATEERELSDEEKARRERQRVSGSGIIEYSWSAQGDALLFPYNGDVFYYQPGKSSIKQLTKTKSFETDAKLSPKGNYVSYIREQNLYFVDIESGKERAVTNAGGGTLKFGMAEFVAQEEMKRMTGYWWAPDESAIALTKVDESPVPLATRSEIYADSIETIQQRYPFAGSDNVNIDLGVYQVGNKEVDWLNLDRLDDGYLARVKWVGDSKHLSYQWQSRNQQTLSLLVYNRQDKTEQALVTETSDSWLNLHNDLYFLEDNKHFIWASERSGFKHLYLYRLDGSLIRQLSSGDWQVDELEAIDESTGTLYFTARKESPLESHLYRAQLNASSAANPTRITEREGMHDIEFASDARSYLDTYSSPQQPKQVSLHGPTGNHLAWLAENEITDEHPLSPYLRQWSYPEFGELEAADGQTLYYKITKPKNFDAEKTYPVMVYVYGGPGAQRVTKSWGSEFVQYMAQHGFIVFTLDNRGSANRGKRFEAPIYKNMGGPEVDDQVVGVKYLTGLPYVDAKRIGIYGHSYGGYMSLLAMFKAPEHFQAGIAGAPVTDWRLYDTHYTERFMGMPNEGDAYEKSSVFPYSKNLKGDLLIYHGMADDNVLFTHSTKLYKQLQDNAQSFEMMNYPGKKHSINGRHTKIHLYSMIAQFFQQTIGEQ</sequence>
<keyword evidence="1" id="KW-0325">Glycoprotein</keyword>
<dbReference type="GO" id="GO:0006508">
    <property type="term" value="P:proteolysis"/>
    <property type="evidence" value="ECO:0007669"/>
    <property type="project" value="InterPro"/>
</dbReference>
<proteinExistence type="predicted"/>
<dbReference type="GO" id="GO:0008236">
    <property type="term" value="F:serine-type peptidase activity"/>
    <property type="evidence" value="ECO:0007669"/>
    <property type="project" value="InterPro"/>
</dbReference>
<evidence type="ECO:0000313" key="4">
    <source>
        <dbReference type="EMBL" id="RUO67263.1"/>
    </source>
</evidence>
<name>A0A432YVB0_9GAMM</name>
<evidence type="ECO:0000259" key="3">
    <source>
        <dbReference type="Pfam" id="PF00930"/>
    </source>
</evidence>
<organism evidence="4 5">
    <name type="scientific">Idiomarina ramblicola</name>
    <dbReference type="NCBI Taxonomy" id="263724"/>
    <lineage>
        <taxon>Bacteria</taxon>
        <taxon>Pseudomonadati</taxon>
        <taxon>Pseudomonadota</taxon>
        <taxon>Gammaproteobacteria</taxon>
        <taxon>Alteromonadales</taxon>
        <taxon>Idiomarinaceae</taxon>
        <taxon>Idiomarina</taxon>
    </lineage>
</organism>
<dbReference type="InterPro" id="IPR029058">
    <property type="entry name" value="AB_hydrolase_fold"/>
</dbReference>
<evidence type="ECO:0000313" key="5">
    <source>
        <dbReference type="Proteomes" id="UP000288058"/>
    </source>
</evidence>
<dbReference type="Gene3D" id="2.140.10.30">
    <property type="entry name" value="Dipeptidylpeptidase IV, N-terminal domain"/>
    <property type="match status" value="1"/>
</dbReference>
<dbReference type="InterPro" id="IPR001375">
    <property type="entry name" value="Peptidase_S9_cat"/>
</dbReference>
<accession>A0A432YVB0</accession>
<dbReference type="EMBL" id="PIQC01000007">
    <property type="protein sequence ID" value="RUO67263.1"/>
    <property type="molecule type" value="Genomic_DNA"/>
</dbReference>
<comment type="caution">
    <text evidence="4">The sequence shown here is derived from an EMBL/GenBank/DDBJ whole genome shotgun (WGS) entry which is preliminary data.</text>
</comment>
<gene>
    <name evidence="4" type="ORF">CWI78_10475</name>
</gene>